<dbReference type="Gene3D" id="3.60.21.10">
    <property type="match status" value="1"/>
</dbReference>
<dbReference type="PANTHER" id="PTHR42850">
    <property type="entry name" value="METALLOPHOSPHOESTERASE"/>
    <property type="match status" value="1"/>
</dbReference>
<dbReference type="SUPFAM" id="SSF56300">
    <property type="entry name" value="Metallo-dependent phosphatases"/>
    <property type="match status" value="1"/>
</dbReference>
<evidence type="ECO:0000313" key="2">
    <source>
        <dbReference type="EMBL" id="GAA0586080.1"/>
    </source>
</evidence>
<dbReference type="EMBL" id="BAAAFZ010000034">
    <property type="protein sequence ID" value="GAA0586080.1"/>
    <property type="molecule type" value="Genomic_DNA"/>
</dbReference>
<feature type="domain" description="Calcineurin-like phosphoesterase" evidence="1">
    <location>
        <begin position="17"/>
        <end position="209"/>
    </location>
</feature>
<organism evidence="2 3">
    <name type="scientific">Craurococcus roseus</name>
    <dbReference type="NCBI Taxonomy" id="77585"/>
    <lineage>
        <taxon>Bacteria</taxon>
        <taxon>Pseudomonadati</taxon>
        <taxon>Pseudomonadota</taxon>
        <taxon>Alphaproteobacteria</taxon>
        <taxon>Acetobacterales</taxon>
        <taxon>Acetobacteraceae</taxon>
        <taxon>Craurococcus</taxon>
    </lineage>
</organism>
<dbReference type="InterPro" id="IPR004843">
    <property type="entry name" value="Calcineurin-like_PHP"/>
</dbReference>
<dbReference type="PANTHER" id="PTHR42850:SF4">
    <property type="entry name" value="ZINC-DEPENDENT ENDOPOLYPHOSPHATASE"/>
    <property type="match status" value="1"/>
</dbReference>
<protein>
    <submittedName>
        <fullName evidence="2">Metallophosphoesterase family protein</fullName>
    </submittedName>
</protein>
<name>A0ABP3Q9G4_9PROT</name>
<dbReference type="InterPro" id="IPR029052">
    <property type="entry name" value="Metallo-depent_PP-like"/>
</dbReference>
<proteinExistence type="predicted"/>
<keyword evidence="3" id="KW-1185">Reference proteome</keyword>
<reference evidence="3" key="1">
    <citation type="journal article" date="2019" name="Int. J. Syst. Evol. Microbiol.">
        <title>The Global Catalogue of Microorganisms (GCM) 10K type strain sequencing project: providing services to taxonomists for standard genome sequencing and annotation.</title>
        <authorList>
            <consortium name="The Broad Institute Genomics Platform"/>
            <consortium name="The Broad Institute Genome Sequencing Center for Infectious Disease"/>
            <person name="Wu L."/>
            <person name="Ma J."/>
        </authorList>
    </citation>
    <scope>NUCLEOTIDE SEQUENCE [LARGE SCALE GENOMIC DNA]</scope>
    <source>
        <strain evidence="3">JCM 9933</strain>
    </source>
</reference>
<dbReference type="Pfam" id="PF00149">
    <property type="entry name" value="Metallophos"/>
    <property type="match status" value="1"/>
</dbReference>
<evidence type="ECO:0000259" key="1">
    <source>
        <dbReference type="Pfam" id="PF00149"/>
    </source>
</evidence>
<sequence>MPPDFQPAPASLPEGRRVYAIGDVHGCDERLARLHRLVAEDLAARPAARPLLLHLGDYVDKGPDSAGVVARLAAGPPLPGVPTVNLMGNHERTMLDALDGQPAAATDWRHSGGGEALASWGIDPASPASGWAERIPAAHLVFVRGLAMHHRLGGYLFVHAGLKPGLPLDRQSPEDLLRIRRAFLDSDADFGAVVVHGHTPVRHGPEVRRNRINVDTGAVFGRELTCAVLEADRVGFLFA</sequence>
<accession>A0ABP3Q9G4</accession>
<comment type="caution">
    <text evidence="2">The sequence shown here is derived from an EMBL/GenBank/DDBJ whole genome shotgun (WGS) entry which is preliminary data.</text>
</comment>
<gene>
    <name evidence="2" type="ORF">GCM10009416_25520</name>
</gene>
<dbReference type="RefSeq" id="WP_343895689.1">
    <property type="nucleotide sequence ID" value="NZ_BAAAFZ010000034.1"/>
</dbReference>
<evidence type="ECO:0000313" key="3">
    <source>
        <dbReference type="Proteomes" id="UP001501588"/>
    </source>
</evidence>
<dbReference type="InterPro" id="IPR050126">
    <property type="entry name" value="Ap4A_hydrolase"/>
</dbReference>
<dbReference type="Proteomes" id="UP001501588">
    <property type="component" value="Unassembled WGS sequence"/>
</dbReference>
<dbReference type="CDD" id="cd00144">
    <property type="entry name" value="MPP_PPP_family"/>
    <property type="match status" value="1"/>
</dbReference>